<protein>
    <recommendedName>
        <fullName evidence="3">1-acyl-sn-glycerol-3-phosphate acyltransferase</fullName>
    </recommendedName>
</protein>
<dbReference type="AlphaFoldDB" id="A0A7K3LS76"/>
<dbReference type="SUPFAM" id="SSF69593">
    <property type="entry name" value="Glycerol-3-phosphate (1)-acyltransferase"/>
    <property type="match status" value="1"/>
</dbReference>
<gene>
    <name evidence="1" type="ORF">GYA93_16180</name>
</gene>
<name>A0A7K3LS76_9ACTN</name>
<evidence type="ECO:0000313" key="1">
    <source>
        <dbReference type="EMBL" id="NDK91108.1"/>
    </source>
</evidence>
<sequence>MRVLAKDPLFVDPEQRRKIDLLGGIPVFRPKDHGVRETMVPGRRMIDICVERMVDGDWIAVFAEGTCNLTDPAHVQPLGSGMGHIVKGVIGAGRRVALLSIGIAYRENTDRGPAVMINRPIELTADDAKTPAAATRLAAADLQRAVDVAWDRAHP</sequence>
<reference evidence="1 2" key="1">
    <citation type="submission" date="2020-01" db="EMBL/GenBank/DDBJ databases">
        <title>Investigation of new actinobacteria for the biodesulphurisation of diesel fuel.</title>
        <authorList>
            <person name="Athi Narayanan S.M."/>
        </authorList>
    </citation>
    <scope>NUCLEOTIDE SEQUENCE [LARGE SCALE GENOMIC DNA]</scope>
    <source>
        <strain evidence="1 2">213E</strain>
    </source>
</reference>
<accession>A0A7K3LS76</accession>
<comment type="caution">
    <text evidence="1">The sequence shown here is derived from an EMBL/GenBank/DDBJ whole genome shotgun (WGS) entry which is preliminary data.</text>
</comment>
<dbReference type="EMBL" id="JAADZU010000056">
    <property type="protein sequence ID" value="NDK91108.1"/>
    <property type="molecule type" value="Genomic_DNA"/>
</dbReference>
<evidence type="ECO:0008006" key="3">
    <source>
        <dbReference type="Google" id="ProtNLM"/>
    </source>
</evidence>
<dbReference type="RefSeq" id="WP_162128841.1">
    <property type="nucleotide sequence ID" value="NZ_JAADZU010000056.1"/>
</dbReference>
<keyword evidence="2" id="KW-1185">Reference proteome</keyword>
<evidence type="ECO:0000313" key="2">
    <source>
        <dbReference type="Proteomes" id="UP000466307"/>
    </source>
</evidence>
<proteinExistence type="predicted"/>
<dbReference type="Proteomes" id="UP000466307">
    <property type="component" value="Unassembled WGS sequence"/>
</dbReference>
<organism evidence="1 2">
    <name type="scientific">Gordonia desulfuricans</name>
    <dbReference type="NCBI Taxonomy" id="89051"/>
    <lineage>
        <taxon>Bacteria</taxon>
        <taxon>Bacillati</taxon>
        <taxon>Actinomycetota</taxon>
        <taxon>Actinomycetes</taxon>
        <taxon>Mycobacteriales</taxon>
        <taxon>Gordoniaceae</taxon>
        <taxon>Gordonia</taxon>
    </lineage>
</organism>